<feature type="domain" description="Tryptophan synthase beta chain-like PALP" evidence="9">
    <location>
        <begin position="19"/>
        <end position="309"/>
    </location>
</feature>
<keyword evidence="5" id="KW-0663">Pyridoxal phosphate</keyword>
<dbReference type="GO" id="GO:0003941">
    <property type="term" value="F:L-serine ammonia-lyase activity"/>
    <property type="evidence" value="ECO:0007669"/>
    <property type="project" value="TreeGrafter"/>
</dbReference>
<dbReference type="GO" id="GO:0004794">
    <property type="term" value="F:threonine deaminase activity"/>
    <property type="evidence" value="ECO:0007669"/>
    <property type="project" value="UniProtKB-EC"/>
</dbReference>
<dbReference type="GO" id="GO:0009097">
    <property type="term" value="P:isoleucine biosynthetic process"/>
    <property type="evidence" value="ECO:0007669"/>
    <property type="project" value="TreeGrafter"/>
</dbReference>
<evidence type="ECO:0000256" key="4">
    <source>
        <dbReference type="ARBA" id="ARBA00012096"/>
    </source>
</evidence>
<dbReference type="RefSeq" id="WP_087989814.1">
    <property type="nucleotide sequence ID" value="NZ_DBFWEO010000200.1"/>
</dbReference>
<proteinExistence type="inferred from homology"/>
<dbReference type="InterPro" id="IPR050147">
    <property type="entry name" value="Ser/Thr_Dehydratase"/>
</dbReference>
<dbReference type="Gene3D" id="3.40.50.1100">
    <property type="match status" value="2"/>
</dbReference>
<dbReference type="EC" id="4.3.1.19" evidence="4"/>
<dbReference type="CDD" id="cd01562">
    <property type="entry name" value="Thr-dehyd"/>
    <property type="match status" value="1"/>
</dbReference>
<comment type="catalytic activity">
    <reaction evidence="1">
        <text>L-threonine = 2-oxobutanoate + NH4(+)</text>
        <dbReference type="Rhea" id="RHEA:22108"/>
        <dbReference type="ChEBI" id="CHEBI:16763"/>
        <dbReference type="ChEBI" id="CHEBI:28938"/>
        <dbReference type="ChEBI" id="CHEBI:57926"/>
        <dbReference type="EC" id="4.3.1.19"/>
    </reaction>
</comment>
<evidence type="ECO:0000256" key="3">
    <source>
        <dbReference type="ARBA" id="ARBA00010869"/>
    </source>
</evidence>
<comment type="cofactor">
    <cofactor evidence="2">
        <name>pyridoxal 5'-phosphate</name>
        <dbReference type="ChEBI" id="CHEBI:597326"/>
    </cofactor>
</comment>
<accession>A0A1Y3TXI0</accession>
<dbReference type="PANTHER" id="PTHR48078:SF6">
    <property type="entry name" value="L-THREONINE DEHYDRATASE CATABOLIC TDCB"/>
    <property type="match status" value="1"/>
</dbReference>
<reference evidence="11" key="1">
    <citation type="submission" date="2017-04" db="EMBL/GenBank/DDBJ databases">
        <title>Function of individual gut microbiota members based on whole genome sequencing of pure cultures obtained from chicken caecum.</title>
        <authorList>
            <person name="Medvecky M."/>
            <person name="Cejkova D."/>
            <person name="Polansky O."/>
            <person name="Karasova D."/>
            <person name="Kubasova T."/>
            <person name="Cizek A."/>
            <person name="Rychlik I."/>
        </authorList>
    </citation>
    <scope>NUCLEOTIDE SEQUENCE [LARGE SCALE GENOMIC DNA]</scope>
    <source>
        <strain evidence="11">An75</strain>
    </source>
</reference>
<dbReference type="AlphaFoldDB" id="A0A1Y3TXI0"/>
<dbReference type="Proteomes" id="UP000195455">
    <property type="component" value="Unassembled WGS sequence"/>
</dbReference>
<evidence type="ECO:0000259" key="9">
    <source>
        <dbReference type="Pfam" id="PF00291"/>
    </source>
</evidence>
<evidence type="ECO:0000256" key="5">
    <source>
        <dbReference type="ARBA" id="ARBA00022898"/>
    </source>
</evidence>
<dbReference type="InterPro" id="IPR036052">
    <property type="entry name" value="TrpB-like_PALP_sf"/>
</dbReference>
<name>A0A1Y3TXI0_9FIRM</name>
<evidence type="ECO:0000256" key="6">
    <source>
        <dbReference type="ARBA" id="ARBA00023239"/>
    </source>
</evidence>
<dbReference type="PANTHER" id="PTHR48078">
    <property type="entry name" value="THREONINE DEHYDRATASE, MITOCHONDRIAL-RELATED"/>
    <property type="match status" value="1"/>
</dbReference>
<dbReference type="GO" id="GO:0006565">
    <property type="term" value="P:L-serine catabolic process"/>
    <property type="evidence" value="ECO:0007669"/>
    <property type="project" value="TreeGrafter"/>
</dbReference>
<dbReference type="GO" id="GO:0006567">
    <property type="term" value="P:L-threonine catabolic process"/>
    <property type="evidence" value="ECO:0007669"/>
    <property type="project" value="TreeGrafter"/>
</dbReference>
<evidence type="ECO:0000256" key="7">
    <source>
        <dbReference type="ARBA" id="ARBA00025527"/>
    </source>
</evidence>
<dbReference type="InterPro" id="IPR001926">
    <property type="entry name" value="TrpB-like_PALP"/>
</dbReference>
<dbReference type="SUPFAM" id="SSF53686">
    <property type="entry name" value="Tryptophan synthase beta subunit-like PLP-dependent enzymes"/>
    <property type="match status" value="1"/>
</dbReference>
<comment type="function">
    <text evidence="7">Catalyzes the anaerobic formation of alpha-ketobutyrate and ammonia from threonine in a two-step reaction. The first step involved a dehydration of threonine and a production of enamine intermediates (aminocrotonate), which tautomerizes to its imine form (iminobutyrate). Both intermediates are unstable and short-lived. The second step is the nonenzymatic hydrolysis of the enamine/imine intermediates to form 2-ketobutyrate and free ammonia. In the low water environment of the cell, the second step is accelerated by RidA.</text>
</comment>
<comment type="caution">
    <text evidence="10">The sequence shown here is derived from an EMBL/GenBank/DDBJ whole genome shotgun (WGS) entry which is preliminary data.</text>
</comment>
<evidence type="ECO:0000256" key="8">
    <source>
        <dbReference type="ARBA" id="ARBA00031427"/>
    </source>
</evidence>
<dbReference type="Pfam" id="PF00291">
    <property type="entry name" value="PALP"/>
    <property type="match status" value="1"/>
</dbReference>
<organism evidence="10 11">
    <name type="scientific">Anaerotignum lactatifermentans</name>
    <dbReference type="NCBI Taxonomy" id="160404"/>
    <lineage>
        <taxon>Bacteria</taxon>
        <taxon>Bacillati</taxon>
        <taxon>Bacillota</taxon>
        <taxon>Clostridia</taxon>
        <taxon>Lachnospirales</taxon>
        <taxon>Anaerotignaceae</taxon>
        <taxon>Anaerotignum</taxon>
    </lineage>
</organism>
<dbReference type="EMBL" id="NFHM01000021">
    <property type="protein sequence ID" value="OUN41183.1"/>
    <property type="molecule type" value="Genomic_DNA"/>
</dbReference>
<evidence type="ECO:0000313" key="11">
    <source>
        <dbReference type="Proteomes" id="UP000195455"/>
    </source>
</evidence>
<keyword evidence="6" id="KW-0456">Lyase</keyword>
<protein>
    <recommendedName>
        <fullName evidence="4">threonine ammonia-lyase</fullName>
        <ecNumber evidence="4">4.3.1.19</ecNumber>
    </recommendedName>
    <alternativeName>
        <fullName evidence="8">Threonine deaminase</fullName>
    </alternativeName>
</protein>
<sequence length="325" mass="35129">MKVKDITARDIWAARKRIAPYITRTPLVYSPELSEKTGANIYLKLENLQAIGAFKVRGAANKILSLTPEERANGVSTFSTGNHGMAVAHIASRLGVKATVCMSRNVPQAKVKAISRWNPEILMNWDSQDAAGVYCYELEKEKGVKVIPPFDDKEILCGQGTMSLEILEDCPEIDTAIVPLSGGGLISGVTLGLKMSVPDVKIIGVSQERAAVMIESLKAGHPIEMPEEPTLADSLLGGIGLDNQYTYDIVKDYVDETVQVSEEEIANGMAYIMENHKVIAEGASCVGIAYCMREGVIKPGSNVAIIVTGCGVPMEQIKEIVNTNF</sequence>
<evidence type="ECO:0000256" key="2">
    <source>
        <dbReference type="ARBA" id="ARBA00001933"/>
    </source>
</evidence>
<gene>
    <name evidence="10" type="primary">eutB</name>
    <name evidence="10" type="ORF">B5G26_12125</name>
</gene>
<evidence type="ECO:0000256" key="1">
    <source>
        <dbReference type="ARBA" id="ARBA00001274"/>
    </source>
</evidence>
<dbReference type="FunFam" id="3.40.50.1100:FF:000005">
    <property type="entry name" value="Threonine dehydratase catabolic"/>
    <property type="match status" value="1"/>
</dbReference>
<evidence type="ECO:0000313" key="10">
    <source>
        <dbReference type="EMBL" id="OUN41183.1"/>
    </source>
</evidence>
<comment type="similarity">
    <text evidence="3">Belongs to the serine/threonine dehydratase family.</text>
</comment>